<organism evidence="5 6">
    <name type="scientific">Sporothrix epigloea</name>
    <dbReference type="NCBI Taxonomy" id="1892477"/>
    <lineage>
        <taxon>Eukaryota</taxon>
        <taxon>Fungi</taxon>
        <taxon>Dikarya</taxon>
        <taxon>Ascomycota</taxon>
        <taxon>Pezizomycotina</taxon>
        <taxon>Sordariomycetes</taxon>
        <taxon>Sordariomycetidae</taxon>
        <taxon>Ophiostomatales</taxon>
        <taxon>Ophiostomataceae</taxon>
        <taxon>Sporothrix</taxon>
    </lineage>
</organism>
<comment type="similarity">
    <text evidence="1 2">Belongs to the glycosyl hydrolase 12 (cellulase H) family.</text>
</comment>
<keyword evidence="2" id="KW-0119">Carbohydrate metabolism</keyword>
<keyword evidence="2" id="KW-0378">Hydrolase</keyword>
<feature type="compositionally biased region" description="Gly residues" evidence="3">
    <location>
        <begin position="48"/>
        <end position="75"/>
    </location>
</feature>
<dbReference type="EMBL" id="CAWUOM010000047">
    <property type="protein sequence ID" value="CAK7268510.1"/>
    <property type="molecule type" value="Genomic_DNA"/>
</dbReference>
<proteinExistence type="inferred from homology"/>
<feature type="chain" id="PRO_5045351635" evidence="4">
    <location>
        <begin position="18"/>
        <end position="494"/>
    </location>
</feature>
<keyword evidence="2" id="KW-0624">Polysaccharide degradation</keyword>
<name>A0ABP0DN83_9PEZI</name>
<reference evidence="5 6" key="1">
    <citation type="submission" date="2024-01" db="EMBL/GenBank/DDBJ databases">
        <authorList>
            <person name="Allen C."/>
            <person name="Tagirdzhanova G."/>
        </authorList>
    </citation>
    <scope>NUCLEOTIDE SEQUENCE [LARGE SCALE GENOMIC DNA]</scope>
    <source>
        <strain evidence="5 6">CBS 573.63</strain>
    </source>
</reference>
<dbReference type="InterPro" id="IPR002594">
    <property type="entry name" value="GH12"/>
</dbReference>
<comment type="caution">
    <text evidence="5">The sequence shown here is derived from an EMBL/GenBank/DDBJ whole genome shotgun (WGS) entry which is preliminary data.</text>
</comment>
<dbReference type="PANTHER" id="PTHR34002:SF9">
    <property type="entry name" value="XYLOGLUCAN-SPECIFIC ENDO-BETA-1,4-GLUCANASE A"/>
    <property type="match status" value="1"/>
</dbReference>
<evidence type="ECO:0000313" key="6">
    <source>
        <dbReference type="Proteomes" id="UP001642501"/>
    </source>
</evidence>
<sequence length="494" mass="50731">MFASLVLTLLNVGLVVAPIGGAVGTLAGIDYYRRINGQEPLWYGSYTGSGTGPGSGSSPGGGSGGGGGDTGGNYTGGSNYTWPGNEPNKTTVKGGVTISEYCQQYATVNFTSLTGQNYTLNPNQWGLTKPDSGGLCMNVTSFNNHTYATNTTAPQWSATWKYKAGPKDQPVHAYPNIKINGDVLPVKLSEVNMMRLDVLWAYIDAGTAVVGTAAGAKTWTPKASSSTVSDASTTKTAAKASATKASATPEQDTPAAAASTPTAKAAAPTTTTKPAAVAVESPSSVAKAAPSVAKAPVSVAKVAPSVAKAPSSAAEASPAATSAAAASKPAKQASTKTDTKPAASKAVEARSFNDVTFSANVAVDMFFDANAEHAALTGKATYEVMVWLAQFGEYTDPIGIADGAVAWQILNGVNFTLFAGVNGKKQHVLTWIAETAAPAFNGSLLPLITTLPSLNLTAYPTSADYIGYFAFGSETSYSVDEVTFDVERLSMDIW</sequence>
<protein>
    <submittedName>
        <fullName evidence="5">Uncharacterized protein</fullName>
    </submittedName>
</protein>
<keyword evidence="6" id="KW-1185">Reference proteome</keyword>
<feature type="region of interest" description="Disordered" evidence="3">
    <location>
        <begin position="48"/>
        <end position="86"/>
    </location>
</feature>
<feature type="region of interest" description="Disordered" evidence="3">
    <location>
        <begin position="324"/>
        <end position="345"/>
    </location>
</feature>
<dbReference type="SUPFAM" id="SSF49899">
    <property type="entry name" value="Concanavalin A-like lectins/glucanases"/>
    <property type="match status" value="2"/>
</dbReference>
<evidence type="ECO:0000313" key="5">
    <source>
        <dbReference type="EMBL" id="CAK7268510.1"/>
    </source>
</evidence>
<keyword evidence="4" id="KW-0732">Signal</keyword>
<feature type="compositionally biased region" description="Low complexity" evidence="3">
    <location>
        <begin position="324"/>
        <end position="336"/>
    </location>
</feature>
<feature type="signal peptide" evidence="4">
    <location>
        <begin position="1"/>
        <end position="17"/>
    </location>
</feature>
<dbReference type="PANTHER" id="PTHR34002">
    <property type="entry name" value="BLR1656 PROTEIN"/>
    <property type="match status" value="1"/>
</dbReference>
<dbReference type="Proteomes" id="UP001642501">
    <property type="component" value="Unassembled WGS sequence"/>
</dbReference>
<dbReference type="InterPro" id="IPR013320">
    <property type="entry name" value="ConA-like_dom_sf"/>
</dbReference>
<evidence type="ECO:0000256" key="3">
    <source>
        <dbReference type="SAM" id="MobiDB-lite"/>
    </source>
</evidence>
<dbReference type="InterPro" id="IPR013319">
    <property type="entry name" value="GH11/12"/>
</dbReference>
<feature type="region of interest" description="Disordered" evidence="3">
    <location>
        <begin position="240"/>
        <end position="271"/>
    </location>
</feature>
<evidence type="ECO:0000256" key="4">
    <source>
        <dbReference type="SAM" id="SignalP"/>
    </source>
</evidence>
<gene>
    <name evidence="5" type="ORF">SEPCBS57363_003130</name>
</gene>
<accession>A0ABP0DN83</accession>
<dbReference type="Pfam" id="PF01670">
    <property type="entry name" value="Glyco_hydro_12"/>
    <property type="match status" value="1"/>
</dbReference>
<dbReference type="Gene3D" id="2.60.120.180">
    <property type="match status" value="1"/>
</dbReference>
<evidence type="ECO:0000256" key="2">
    <source>
        <dbReference type="RuleBase" id="RU361163"/>
    </source>
</evidence>
<keyword evidence="2" id="KW-0326">Glycosidase</keyword>
<evidence type="ECO:0000256" key="1">
    <source>
        <dbReference type="ARBA" id="ARBA00005519"/>
    </source>
</evidence>